<evidence type="ECO:0000313" key="2">
    <source>
        <dbReference type="Proteomes" id="UP000054632"/>
    </source>
</evidence>
<sequence length="38" mass="4373">LRTLRFQRDSGRAKTVSSALDMLFKGELEYNTKNKGLK</sequence>
<name>A0A0V1BTW8_TRIPS</name>
<reference evidence="1 2" key="1">
    <citation type="submission" date="2015-01" db="EMBL/GenBank/DDBJ databases">
        <title>Evolution of Trichinella species and genotypes.</title>
        <authorList>
            <person name="Korhonen P.K."/>
            <person name="Edoardo P."/>
            <person name="Giuseppe L.R."/>
            <person name="Gasser R.B."/>
        </authorList>
    </citation>
    <scope>NUCLEOTIDE SEQUENCE [LARGE SCALE GENOMIC DNA]</scope>
    <source>
        <strain evidence="1">ISS13</strain>
    </source>
</reference>
<comment type="caution">
    <text evidence="1">The sequence shown here is derived from an EMBL/GenBank/DDBJ whole genome shotgun (WGS) entry which is preliminary data.</text>
</comment>
<dbReference type="Proteomes" id="UP000054632">
    <property type="component" value="Unassembled WGS sequence"/>
</dbReference>
<dbReference type="EMBL" id="JYDR01004903">
    <property type="protein sequence ID" value="KRY40383.1"/>
    <property type="molecule type" value="Genomic_DNA"/>
</dbReference>
<gene>
    <name evidence="1" type="ORF">T4A_11915</name>
</gene>
<feature type="non-terminal residue" evidence="1">
    <location>
        <position position="1"/>
    </location>
</feature>
<organism evidence="1 2">
    <name type="scientific">Trichinella pseudospiralis</name>
    <name type="common">Parasitic roundworm</name>
    <dbReference type="NCBI Taxonomy" id="6337"/>
    <lineage>
        <taxon>Eukaryota</taxon>
        <taxon>Metazoa</taxon>
        <taxon>Ecdysozoa</taxon>
        <taxon>Nematoda</taxon>
        <taxon>Enoplea</taxon>
        <taxon>Dorylaimia</taxon>
        <taxon>Trichinellida</taxon>
        <taxon>Trichinellidae</taxon>
        <taxon>Trichinella</taxon>
    </lineage>
</organism>
<proteinExistence type="predicted"/>
<evidence type="ECO:0000313" key="1">
    <source>
        <dbReference type="EMBL" id="KRY40383.1"/>
    </source>
</evidence>
<dbReference type="AlphaFoldDB" id="A0A0V1BTW8"/>
<accession>A0A0V1BTW8</accession>
<protein>
    <submittedName>
        <fullName evidence="1">Uncharacterized protein</fullName>
    </submittedName>
</protein>